<comment type="caution">
    <text evidence="10">The sequence shown here is derived from an EMBL/GenBank/DDBJ whole genome shotgun (WGS) entry which is preliminary data.</text>
</comment>
<feature type="domain" description="C2H2-type" evidence="9">
    <location>
        <begin position="109"/>
        <end position="138"/>
    </location>
</feature>
<dbReference type="Pfam" id="PF12874">
    <property type="entry name" value="zf-met"/>
    <property type="match status" value="1"/>
</dbReference>
<keyword evidence="6" id="KW-0539">Nucleus</keyword>
<feature type="domain" description="C2H2-type" evidence="9">
    <location>
        <begin position="32"/>
        <end position="61"/>
    </location>
</feature>
<dbReference type="PROSITE" id="PS00028">
    <property type="entry name" value="ZINC_FINGER_C2H2_1"/>
    <property type="match status" value="3"/>
</dbReference>
<dbReference type="GO" id="GO:0008270">
    <property type="term" value="F:zinc ion binding"/>
    <property type="evidence" value="ECO:0007669"/>
    <property type="project" value="UniProtKB-KW"/>
</dbReference>
<keyword evidence="11" id="KW-1185">Reference proteome</keyword>
<dbReference type="InterPro" id="IPR013087">
    <property type="entry name" value="Znf_C2H2_type"/>
</dbReference>
<organism evidence="10 11">
    <name type="scientific">Lasiosphaeris hirsuta</name>
    <dbReference type="NCBI Taxonomy" id="260670"/>
    <lineage>
        <taxon>Eukaryota</taxon>
        <taxon>Fungi</taxon>
        <taxon>Dikarya</taxon>
        <taxon>Ascomycota</taxon>
        <taxon>Pezizomycotina</taxon>
        <taxon>Sordariomycetes</taxon>
        <taxon>Sordariomycetidae</taxon>
        <taxon>Sordariales</taxon>
        <taxon>Lasiosphaeriaceae</taxon>
        <taxon>Lasiosphaeris</taxon>
    </lineage>
</organism>
<dbReference type="GO" id="GO:0005634">
    <property type="term" value="C:nucleus"/>
    <property type="evidence" value="ECO:0007669"/>
    <property type="project" value="UniProtKB-SubCell"/>
</dbReference>
<gene>
    <name evidence="10" type="ORF">B0H67DRAFT_94285</name>
</gene>
<sequence length="291" mass="33295">MFECGTCRKAFPAGSRARDNHCRSTGHEWPDLECNTCDRCFGSENARLQHMRHLNHFGGQQQEEEDDDDDDDDDDDNDDDEEEDEECFVCMHSSPTEEDIKNHEVIVHHYCRDCNRQFENHNNIRMHLNSQLHRGQTVGCPFCSRAFSSATGVSHHLESGSCPKARGLNCDEVYRIVRSKDPHGIIAKRLIGWTGDSDTYEATDRAWNGSEWECYFCHRCFSSIIALNQHMNSPAHRQELYHCPNRSCHSEFKTLAATINHLESEACGAMRFETVQRHIGGIISGSRLIGF</sequence>
<dbReference type="Gene3D" id="3.30.160.60">
    <property type="entry name" value="Classic Zinc Finger"/>
    <property type="match status" value="2"/>
</dbReference>
<dbReference type="AlphaFoldDB" id="A0AA40BDC9"/>
<dbReference type="EMBL" id="JAUKUA010000001">
    <property type="protein sequence ID" value="KAK0732129.1"/>
    <property type="molecule type" value="Genomic_DNA"/>
</dbReference>
<reference evidence="10" key="1">
    <citation type="submission" date="2023-06" db="EMBL/GenBank/DDBJ databases">
        <title>Genome-scale phylogeny and comparative genomics of the fungal order Sordariales.</title>
        <authorList>
            <consortium name="Lawrence Berkeley National Laboratory"/>
            <person name="Hensen N."/>
            <person name="Bonometti L."/>
            <person name="Westerberg I."/>
            <person name="Brannstrom I.O."/>
            <person name="Guillou S."/>
            <person name="Cros-Aarteil S."/>
            <person name="Calhoun S."/>
            <person name="Haridas S."/>
            <person name="Kuo A."/>
            <person name="Mondo S."/>
            <person name="Pangilinan J."/>
            <person name="Riley R."/>
            <person name="Labutti K."/>
            <person name="Andreopoulos B."/>
            <person name="Lipzen A."/>
            <person name="Chen C."/>
            <person name="Yanf M."/>
            <person name="Daum C."/>
            <person name="Ng V."/>
            <person name="Clum A."/>
            <person name="Steindorff A."/>
            <person name="Ohm R."/>
            <person name="Martin F."/>
            <person name="Silar P."/>
            <person name="Natvig D."/>
            <person name="Lalanne C."/>
            <person name="Gautier V."/>
            <person name="Ament-Velasquez S.L."/>
            <person name="Kruys A."/>
            <person name="Hutchinson M.I."/>
            <person name="Powell A.J."/>
            <person name="Barry K."/>
            <person name="Miller A.N."/>
            <person name="Grigoriev I.V."/>
            <person name="Debuchy R."/>
            <person name="Gladieux P."/>
            <person name="Thoren M.H."/>
            <person name="Johannesson H."/>
        </authorList>
    </citation>
    <scope>NUCLEOTIDE SEQUENCE</scope>
    <source>
        <strain evidence="10">SMH4607-1</strain>
    </source>
</reference>
<evidence type="ECO:0000313" key="11">
    <source>
        <dbReference type="Proteomes" id="UP001172102"/>
    </source>
</evidence>
<evidence type="ECO:0000256" key="1">
    <source>
        <dbReference type="ARBA" id="ARBA00004123"/>
    </source>
</evidence>
<evidence type="ECO:0000256" key="3">
    <source>
        <dbReference type="ARBA" id="ARBA00022737"/>
    </source>
</evidence>
<feature type="compositionally biased region" description="Acidic residues" evidence="8">
    <location>
        <begin position="62"/>
        <end position="81"/>
    </location>
</feature>
<name>A0AA40BDC9_9PEZI</name>
<evidence type="ECO:0000256" key="5">
    <source>
        <dbReference type="ARBA" id="ARBA00022833"/>
    </source>
</evidence>
<proteinExistence type="predicted"/>
<accession>A0AA40BDC9</accession>
<evidence type="ECO:0000256" key="2">
    <source>
        <dbReference type="ARBA" id="ARBA00022723"/>
    </source>
</evidence>
<keyword evidence="5" id="KW-0862">Zinc</keyword>
<keyword evidence="4 7" id="KW-0863">Zinc-finger</keyword>
<evidence type="ECO:0000256" key="7">
    <source>
        <dbReference type="PROSITE-ProRule" id="PRU00042"/>
    </source>
</evidence>
<evidence type="ECO:0000313" key="10">
    <source>
        <dbReference type="EMBL" id="KAK0732129.1"/>
    </source>
</evidence>
<evidence type="ECO:0000259" key="9">
    <source>
        <dbReference type="PROSITE" id="PS50157"/>
    </source>
</evidence>
<dbReference type="InterPro" id="IPR022755">
    <property type="entry name" value="Znf_C2H2_jaz"/>
</dbReference>
<dbReference type="Proteomes" id="UP001172102">
    <property type="component" value="Unassembled WGS sequence"/>
</dbReference>
<dbReference type="GO" id="GO:0010468">
    <property type="term" value="P:regulation of gene expression"/>
    <property type="evidence" value="ECO:0007669"/>
    <property type="project" value="TreeGrafter"/>
</dbReference>
<comment type="subcellular location">
    <subcellularLocation>
        <location evidence="1">Nucleus</location>
    </subcellularLocation>
</comment>
<dbReference type="SMART" id="SM00355">
    <property type="entry name" value="ZnF_C2H2"/>
    <property type="match status" value="5"/>
</dbReference>
<dbReference type="Pfam" id="PF12171">
    <property type="entry name" value="zf-C2H2_jaz"/>
    <property type="match status" value="1"/>
</dbReference>
<dbReference type="InterPro" id="IPR050331">
    <property type="entry name" value="Zinc_finger"/>
</dbReference>
<protein>
    <recommendedName>
        <fullName evidence="9">C2H2-type domain-containing protein</fullName>
    </recommendedName>
</protein>
<feature type="region of interest" description="Disordered" evidence="8">
    <location>
        <begin position="59"/>
        <end position="81"/>
    </location>
</feature>
<evidence type="ECO:0000256" key="6">
    <source>
        <dbReference type="ARBA" id="ARBA00023242"/>
    </source>
</evidence>
<keyword evidence="2" id="KW-0479">Metal-binding</keyword>
<evidence type="ECO:0000256" key="8">
    <source>
        <dbReference type="SAM" id="MobiDB-lite"/>
    </source>
</evidence>
<dbReference type="PROSITE" id="PS50157">
    <property type="entry name" value="ZINC_FINGER_C2H2_2"/>
    <property type="match status" value="3"/>
</dbReference>
<evidence type="ECO:0000256" key="4">
    <source>
        <dbReference type="ARBA" id="ARBA00022771"/>
    </source>
</evidence>
<dbReference type="PANTHER" id="PTHR16515:SF49">
    <property type="entry name" value="GASTRULA ZINC FINGER PROTEIN XLCGF49.1-LIKE-RELATED"/>
    <property type="match status" value="1"/>
</dbReference>
<feature type="domain" description="C2H2-type" evidence="9">
    <location>
        <begin position="212"/>
        <end position="241"/>
    </location>
</feature>
<dbReference type="PANTHER" id="PTHR16515">
    <property type="entry name" value="PR DOMAIN ZINC FINGER PROTEIN"/>
    <property type="match status" value="1"/>
</dbReference>
<keyword evidence="3" id="KW-0677">Repeat</keyword>